<feature type="region of interest" description="Disordered" evidence="1">
    <location>
        <begin position="23"/>
        <end position="46"/>
    </location>
</feature>
<dbReference type="RefSeq" id="WP_113613697.1">
    <property type="nucleotide sequence ID" value="NZ_QFFJ01000001.1"/>
</dbReference>
<evidence type="ECO:0000256" key="2">
    <source>
        <dbReference type="SAM" id="SignalP"/>
    </source>
</evidence>
<evidence type="ECO:0000259" key="3">
    <source>
        <dbReference type="Pfam" id="PF11827"/>
    </source>
</evidence>
<keyword evidence="2" id="KW-0732">Signal</keyword>
<dbReference type="AlphaFoldDB" id="A0A365XXK4"/>
<sequence length="207" mass="22245">MKTIIISTLALTAITFAACNNNQPATSETQHSDSTAAAHHETAPAEKTLATVKPQFTDVSPATATALKAVIDSYLQLKNGLAADDDAATAKAAEAMSAALAKVDASQLTPEQKKIYAANEEDLKEHAEHISKNTGNIEHQREHFAQMSEDIYELAKAFGGGQPLYHAHCPMYNNNKGALWLSESSEIKNPYMGAKMANCGVMEELIQ</sequence>
<dbReference type="OrthoDB" id="5513217at2"/>
<dbReference type="Proteomes" id="UP000253410">
    <property type="component" value="Unassembled WGS sequence"/>
</dbReference>
<proteinExistence type="predicted"/>
<evidence type="ECO:0000256" key="1">
    <source>
        <dbReference type="SAM" id="MobiDB-lite"/>
    </source>
</evidence>
<evidence type="ECO:0000313" key="5">
    <source>
        <dbReference type="Proteomes" id="UP000253410"/>
    </source>
</evidence>
<accession>A0A365XXK4</accession>
<organism evidence="4 5">
    <name type="scientific">Chitinophaga flava</name>
    <dbReference type="NCBI Taxonomy" id="2259036"/>
    <lineage>
        <taxon>Bacteria</taxon>
        <taxon>Pseudomonadati</taxon>
        <taxon>Bacteroidota</taxon>
        <taxon>Chitinophagia</taxon>
        <taxon>Chitinophagales</taxon>
        <taxon>Chitinophagaceae</taxon>
        <taxon>Chitinophaga</taxon>
    </lineage>
</organism>
<dbReference type="EMBL" id="QFFJ01000001">
    <property type="protein sequence ID" value="RBL91096.1"/>
    <property type="molecule type" value="Genomic_DNA"/>
</dbReference>
<dbReference type="InterPro" id="IPR021782">
    <property type="entry name" value="DUF3347"/>
</dbReference>
<keyword evidence="5" id="KW-1185">Reference proteome</keyword>
<dbReference type="Pfam" id="PF11827">
    <property type="entry name" value="DUF3347"/>
    <property type="match status" value="1"/>
</dbReference>
<name>A0A365XXK4_9BACT</name>
<comment type="caution">
    <text evidence="4">The sequence shown here is derived from an EMBL/GenBank/DDBJ whole genome shotgun (WGS) entry which is preliminary data.</text>
</comment>
<dbReference type="PROSITE" id="PS51257">
    <property type="entry name" value="PROKAR_LIPOPROTEIN"/>
    <property type="match status" value="1"/>
</dbReference>
<feature type="compositionally biased region" description="Polar residues" evidence="1">
    <location>
        <begin position="23"/>
        <end position="34"/>
    </location>
</feature>
<evidence type="ECO:0000313" key="4">
    <source>
        <dbReference type="EMBL" id="RBL91096.1"/>
    </source>
</evidence>
<gene>
    <name evidence="4" type="ORF">DF182_00300</name>
</gene>
<feature type="chain" id="PRO_5016660751" description="DUF3347 domain-containing protein" evidence="2">
    <location>
        <begin position="18"/>
        <end position="207"/>
    </location>
</feature>
<feature type="signal peptide" evidence="2">
    <location>
        <begin position="1"/>
        <end position="17"/>
    </location>
</feature>
<protein>
    <recommendedName>
        <fullName evidence="3">DUF3347 domain-containing protein</fullName>
    </recommendedName>
</protein>
<feature type="domain" description="DUF3347" evidence="3">
    <location>
        <begin position="70"/>
        <end position="159"/>
    </location>
</feature>
<reference evidence="4 5" key="1">
    <citation type="submission" date="2018-05" db="EMBL/GenBank/DDBJ databases">
        <title>Chitinophaga sp. K3CV102501T nov., isolated from isolated from a monsoon evergreen broad-leaved forest soil.</title>
        <authorList>
            <person name="Lv Y."/>
        </authorList>
    </citation>
    <scope>NUCLEOTIDE SEQUENCE [LARGE SCALE GENOMIC DNA]</scope>
    <source>
        <strain evidence="4 5">GDMCC 1.1325</strain>
    </source>
</reference>